<reference evidence="1 2" key="1">
    <citation type="journal article" date="2011" name="Science">
        <title>The Selaginella genome identifies genetic changes associated with the evolution of vascular plants.</title>
        <authorList>
            <person name="Banks J.A."/>
            <person name="Nishiyama T."/>
            <person name="Hasebe M."/>
            <person name="Bowman J.L."/>
            <person name="Gribskov M."/>
            <person name="dePamphilis C."/>
            <person name="Albert V.A."/>
            <person name="Aono N."/>
            <person name="Aoyama T."/>
            <person name="Ambrose B.A."/>
            <person name="Ashton N.W."/>
            <person name="Axtell M.J."/>
            <person name="Barker E."/>
            <person name="Barker M.S."/>
            <person name="Bennetzen J.L."/>
            <person name="Bonawitz N.D."/>
            <person name="Chapple C."/>
            <person name="Cheng C."/>
            <person name="Correa L.G."/>
            <person name="Dacre M."/>
            <person name="DeBarry J."/>
            <person name="Dreyer I."/>
            <person name="Elias M."/>
            <person name="Engstrom E.M."/>
            <person name="Estelle M."/>
            <person name="Feng L."/>
            <person name="Finet C."/>
            <person name="Floyd S.K."/>
            <person name="Frommer W.B."/>
            <person name="Fujita T."/>
            <person name="Gramzow L."/>
            <person name="Gutensohn M."/>
            <person name="Harholt J."/>
            <person name="Hattori M."/>
            <person name="Heyl A."/>
            <person name="Hirai T."/>
            <person name="Hiwatashi Y."/>
            <person name="Ishikawa M."/>
            <person name="Iwata M."/>
            <person name="Karol K.G."/>
            <person name="Koehler B."/>
            <person name="Kolukisaoglu U."/>
            <person name="Kubo M."/>
            <person name="Kurata T."/>
            <person name="Lalonde S."/>
            <person name="Li K."/>
            <person name="Li Y."/>
            <person name="Litt A."/>
            <person name="Lyons E."/>
            <person name="Manning G."/>
            <person name="Maruyama T."/>
            <person name="Michael T.P."/>
            <person name="Mikami K."/>
            <person name="Miyazaki S."/>
            <person name="Morinaga S."/>
            <person name="Murata T."/>
            <person name="Mueller-Roeber B."/>
            <person name="Nelson D.R."/>
            <person name="Obara M."/>
            <person name="Oguri Y."/>
            <person name="Olmstead R.G."/>
            <person name="Onodera N."/>
            <person name="Petersen B.L."/>
            <person name="Pils B."/>
            <person name="Prigge M."/>
            <person name="Rensing S.A."/>
            <person name="Riano-Pachon D.M."/>
            <person name="Roberts A.W."/>
            <person name="Sato Y."/>
            <person name="Scheller H.V."/>
            <person name="Schulz B."/>
            <person name="Schulz C."/>
            <person name="Shakirov E.V."/>
            <person name="Shibagaki N."/>
            <person name="Shinohara N."/>
            <person name="Shippen D.E."/>
            <person name="Soerensen I."/>
            <person name="Sotooka R."/>
            <person name="Sugimoto N."/>
            <person name="Sugita M."/>
            <person name="Sumikawa N."/>
            <person name="Tanurdzic M."/>
            <person name="Theissen G."/>
            <person name="Ulvskov P."/>
            <person name="Wakazuki S."/>
            <person name="Weng J.K."/>
            <person name="Willats W.W."/>
            <person name="Wipf D."/>
            <person name="Wolf P.G."/>
            <person name="Yang L."/>
            <person name="Zimmer A.D."/>
            <person name="Zhu Q."/>
            <person name="Mitros T."/>
            <person name="Hellsten U."/>
            <person name="Loque D."/>
            <person name="Otillar R."/>
            <person name="Salamov A."/>
            <person name="Schmutz J."/>
            <person name="Shapiro H."/>
            <person name="Lindquist E."/>
            <person name="Lucas S."/>
            <person name="Rokhsar D."/>
            <person name="Grigoriev I.V."/>
        </authorList>
    </citation>
    <scope>NUCLEOTIDE SEQUENCE [LARGE SCALE GENOMIC DNA]</scope>
</reference>
<proteinExistence type="predicted"/>
<evidence type="ECO:0000313" key="2">
    <source>
        <dbReference type="Proteomes" id="UP000001514"/>
    </source>
</evidence>
<dbReference type="InterPro" id="IPR029055">
    <property type="entry name" value="Ntn_hydrolases_N"/>
</dbReference>
<sequence length="547" mass="59642">MVQDGWALAFFCDAPDVPIVLEGQSLPFMDYLSNSLVKPREGNPVQFQALLLPSLKSQLQGLYDISACKLGDNVSLDGAPFQALLLQGLYNISACNIPLDGAQFQALLLPSSKLQMQELYNISARMLGDKAYLDGTRAAASMVQESDAFLVIGSTVMVLRLVSAAHKGKTRADDIACFEMECAGEDLSPWWRDIFWGTRWSASLFHGTIGLAVFCKQGFIVLFDSLTTVTGDDGGVVEKRRNFKKIVEVRSEPRLRVGFAGNVAASLQVIKLLQVKLSRKELTLHEAAKFLTKKAGLYATTDPDFVASFFVYNESMLVMVKNDGNGYKTTELTNEHSVMAIGSGAQQAQVILRQPVRGQNHGKEASVGEALSLGLDAFAQACIENPECGGDLCVIDGSENVKLCGRKFKKVLARAVSDNFSFQDKKRAMQRNALNIRTILFKKEEEALTSTASAKDSPVEKVENITEVDGVVMVCICVVFLLALLQLTINVQVQNQGAFTFAALSFNYKTRVVKEAFTVLHDCLVLAMASHASGGGHDVNVGQRHSK</sequence>
<dbReference type="Proteomes" id="UP000001514">
    <property type="component" value="Unassembled WGS sequence"/>
</dbReference>
<dbReference type="HOGENOM" id="CLU_489528_0_0_1"/>
<keyword evidence="2" id="KW-1185">Reference proteome</keyword>
<name>D8SI81_SELML</name>
<dbReference type="AlphaFoldDB" id="D8SI81"/>
<dbReference type="InParanoid" id="D8SI81"/>
<gene>
    <name evidence="1" type="ORF">SELMODRAFT_422384</name>
</gene>
<dbReference type="Gramene" id="EFJ15822">
    <property type="protein sequence ID" value="EFJ15822"/>
    <property type="gene ID" value="SELMODRAFT_422384"/>
</dbReference>
<dbReference type="SUPFAM" id="SSF56235">
    <property type="entry name" value="N-terminal nucleophile aminohydrolases (Ntn hydrolases)"/>
    <property type="match status" value="1"/>
</dbReference>
<dbReference type="Gene3D" id="3.60.20.10">
    <property type="entry name" value="Glutamine Phosphoribosylpyrophosphate, subunit 1, domain 1"/>
    <property type="match status" value="1"/>
</dbReference>
<dbReference type="EMBL" id="GL377621">
    <property type="protein sequence ID" value="EFJ15822.1"/>
    <property type="molecule type" value="Genomic_DNA"/>
</dbReference>
<dbReference type="KEGG" id="smo:SELMODRAFT_422384"/>
<protein>
    <submittedName>
        <fullName evidence="1">Uncharacterized protein</fullName>
    </submittedName>
</protein>
<organism evidence="2">
    <name type="scientific">Selaginella moellendorffii</name>
    <name type="common">Spikemoss</name>
    <dbReference type="NCBI Taxonomy" id="88036"/>
    <lineage>
        <taxon>Eukaryota</taxon>
        <taxon>Viridiplantae</taxon>
        <taxon>Streptophyta</taxon>
        <taxon>Embryophyta</taxon>
        <taxon>Tracheophyta</taxon>
        <taxon>Lycopodiopsida</taxon>
        <taxon>Selaginellales</taxon>
        <taxon>Selaginellaceae</taxon>
        <taxon>Selaginella</taxon>
    </lineage>
</organism>
<evidence type="ECO:0000313" key="1">
    <source>
        <dbReference type="EMBL" id="EFJ15822.1"/>
    </source>
</evidence>
<accession>D8SI81</accession>